<dbReference type="EMBL" id="JANRML010000038">
    <property type="protein sequence ID" value="MCZ2221931.1"/>
    <property type="molecule type" value="Genomic_DNA"/>
</dbReference>
<organism evidence="3 4">
    <name type="scientific">Corynebacterium pilbarense</name>
    <dbReference type="NCBI Taxonomy" id="1288393"/>
    <lineage>
        <taxon>Bacteria</taxon>
        <taxon>Bacillati</taxon>
        <taxon>Actinomycetota</taxon>
        <taxon>Actinomycetes</taxon>
        <taxon>Mycobacteriales</taxon>
        <taxon>Corynebacteriaceae</taxon>
        <taxon>Corynebacterium</taxon>
    </lineage>
</organism>
<feature type="region of interest" description="Disordered" evidence="1">
    <location>
        <begin position="112"/>
        <end position="165"/>
    </location>
</feature>
<dbReference type="PANTHER" id="PTHR42648:SF21">
    <property type="entry name" value="CYSTEINE-RICH RLK (RECEPTOR-LIKE PROTEIN KINASE) 8"/>
    <property type="match status" value="1"/>
</dbReference>
<evidence type="ECO:0000313" key="4">
    <source>
        <dbReference type="Proteomes" id="UP001071110"/>
    </source>
</evidence>
<accession>A0A9Q4IJ70</accession>
<evidence type="ECO:0000256" key="1">
    <source>
        <dbReference type="SAM" id="MobiDB-lite"/>
    </source>
</evidence>
<proteinExistence type="predicted"/>
<comment type="caution">
    <text evidence="3">The sequence shown here is derived from an EMBL/GenBank/DDBJ whole genome shotgun (WGS) entry which is preliminary data.</text>
</comment>
<name>A0A9Q4IJ70_9CORY</name>
<dbReference type="PANTHER" id="PTHR42648">
    <property type="entry name" value="TRANSPOSASE, PUTATIVE-RELATED"/>
    <property type="match status" value="1"/>
</dbReference>
<protein>
    <recommendedName>
        <fullName evidence="2">Retroviral polymerase SH3-like domain-containing protein</fullName>
    </recommendedName>
</protein>
<reference evidence="3" key="1">
    <citation type="submission" date="2022-08" db="EMBL/GenBank/DDBJ databases">
        <title>Corynebacterium sp. nov., isolated from clinical breast specimens.</title>
        <authorList>
            <person name="Zhang T."/>
        </authorList>
    </citation>
    <scope>NUCLEOTIDE SEQUENCE</scope>
    <source>
        <strain evidence="3">CCUG 57942</strain>
    </source>
</reference>
<feature type="compositionally biased region" description="Acidic residues" evidence="1">
    <location>
        <begin position="134"/>
        <end position="153"/>
    </location>
</feature>
<gene>
    <name evidence="3" type="ORF">NUW87_11275</name>
</gene>
<evidence type="ECO:0000313" key="3">
    <source>
        <dbReference type="EMBL" id="MCZ2221931.1"/>
    </source>
</evidence>
<dbReference type="Pfam" id="PF25597">
    <property type="entry name" value="SH3_retrovirus"/>
    <property type="match status" value="1"/>
</dbReference>
<dbReference type="InterPro" id="IPR039537">
    <property type="entry name" value="Retrotran_Ty1/copia-like"/>
</dbReference>
<evidence type="ECO:0000259" key="2">
    <source>
        <dbReference type="Pfam" id="PF25597"/>
    </source>
</evidence>
<dbReference type="Proteomes" id="UP001071110">
    <property type="component" value="Unassembled WGS sequence"/>
</dbReference>
<feature type="domain" description="Retroviral polymerase SH3-like" evidence="2">
    <location>
        <begin position="59"/>
        <end position="120"/>
    </location>
</feature>
<keyword evidence="4" id="KW-1185">Reference proteome</keyword>
<dbReference type="AlphaFoldDB" id="A0A9Q4IJ70"/>
<dbReference type="InterPro" id="IPR057670">
    <property type="entry name" value="SH3_retrovirus"/>
</dbReference>
<feature type="compositionally biased region" description="Basic and acidic residues" evidence="1">
    <location>
        <begin position="112"/>
        <end position="133"/>
    </location>
</feature>
<sequence length="165" mass="19453">MARTMIMDSKLTDIFWTQAVHTTVHIQNRVMLRNNTDKTPYELWKGRPANVKHFRVFGSKCYIKREDGRMGKFDSRVDKGILVGYSSTRKAYKCYNLRLNKVVESINVTIDETGRPESKEEENKSMEQLFKEEDEKEEEEEDEDEENPTEVEEQVQQVSPKTPRK</sequence>